<dbReference type="InterPro" id="IPR019405">
    <property type="entry name" value="Lactonase_7-beta_prop"/>
</dbReference>
<dbReference type="RefSeq" id="WP_136061302.1">
    <property type="nucleotide sequence ID" value="NZ_CAAHFH010000001.1"/>
</dbReference>
<keyword evidence="2" id="KW-0313">Glucose metabolism</keyword>
<sequence>MNTNLPEIVALSALLLTGCASAKPDAYRVYFGTSAKGEERGIYMAKLDMKTGALSEAVRVAKATRPGFIAIHPNGKTMYATGEGIDAETQRDGAVSAFQILKDGMLADLNTQPSGGAGTCHVSLDPEAKNLLVANYMGGSCSALPIQSDGSLATPASTQVHSGSSVHLKRQQKPFAHSINTSPDGRFAFVADLGIDKIMIYRFDPETGTLTPNDPPFAAIGPGGGPRHFTFHPNGKFAYTNHELNGKVTAFAYNQESGALTPIQTISTLPEDFAEDNKTAEIITSPDGQFLYVSNRGHDSIAIFGIDADTGKLTFVHREPVRGEVPRNFNIDPTGTYLLAANQKTSNVVVFKIDRKTGRLEYTGSEIKVPNPICVRFLPL</sequence>
<dbReference type="Proteomes" id="UP000346198">
    <property type="component" value="Unassembled WGS sequence"/>
</dbReference>
<proteinExistence type="inferred from homology"/>
<comment type="similarity">
    <text evidence="1">Belongs to the cycloisomerase 2 family.</text>
</comment>
<dbReference type="EMBL" id="CAAHFH010000001">
    <property type="protein sequence ID" value="VGO19834.1"/>
    <property type="molecule type" value="Genomic_DNA"/>
</dbReference>
<dbReference type="InterPro" id="IPR011048">
    <property type="entry name" value="Haem_d1_sf"/>
</dbReference>
<dbReference type="GO" id="GO:0005829">
    <property type="term" value="C:cytosol"/>
    <property type="evidence" value="ECO:0007669"/>
    <property type="project" value="TreeGrafter"/>
</dbReference>
<dbReference type="PANTHER" id="PTHR30344:SF1">
    <property type="entry name" value="6-PHOSPHOGLUCONOLACTONASE"/>
    <property type="match status" value="1"/>
</dbReference>
<dbReference type="PANTHER" id="PTHR30344">
    <property type="entry name" value="6-PHOSPHOGLUCONOLACTONASE-RELATED"/>
    <property type="match status" value="1"/>
</dbReference>
<name>A0A6C2UKJ8_9BACT</name>
<reference evidence="3 4" key="1">
    <citation type="submission" date="2019-04" db="EMBL/GenBank/DDBJ databases">
        <authorList>
            <person name="Van Vliet M D."/>
        </authorList>
    </citation>
    <scope>NUCLEOTIDE SEQUENCE [LARGE SCALE GENOMIC DNA]</scope>
    <source>
        <strain evidence="3 4">F21</strain>
    </source>
</reference>
<evidence type="ECO:0000256" key="1">
    <source>
        <dbReference type="ARBA" id="ARBA00005564"/>
    </source>
</evidence>
<organism evidence="3 4">
    <name type="scientific">Pontiella sulfatireligans</name>
    <dbReference type="NCBI Taxonomy" id="2750658"/>
    <lineage>
        <taxon>Bacteria</taxon>
        <taxon>Pseudomonadati</taxon>
        <taxon>Kiritimatiellota</taxon>
        <taxon>Kiritimatiellia</taxon>
        <taxon>Kiritimatiellales</taxon>
        <taxon>Pontiellaceae</taxon>
        <taxon>Pontiella</taxon>
    </lineage>
</organism>
<evidence type="ECO:0000313" key="3">
    <source>
        <dbReference type="EMBL" id="VGO19834.1"/>
    </source>
</evidence>
<protein>
    <submittedName>
        <fullName evidence="3">6-phosphogluconolactonase</fullName>
    </submittedName>
</protein>
<dbReference type="SUPFAM" id="SSF51004">
    <property type="entry name" value="C-terminal (heme d1) domain of cytochrome cd1-nitrite reductase"/>
    <property type="match status" value="1"/>
</dbReference>
<dbReference type="Pfam" id="PF10282">
    <property type="entry name" value="Lactonase"/>
    <property type="match status" value="1"/>
</dbReference>
<dbReference type="AlphaFoldDB" id="A0A6C2UKJ8"/>
<gene>
    <name evidence="3" type="primary">pgl_2</name>
    <name evidence="3" type="ORF">SCARR_01894</name>
</gene>
<keyword evidence="4" id="KW-1185">Reference proteome</keyword>
<evidence type="ECO:0000313" key="4">
    <source>
        <dbReference type="Proteomes" id="UP000346198"/>
    </source>
</evidence>
<evidence type="ECO:0000256" key="2">
    <source>
        <dbReference type="ARBA" id="ARBA00022526"/>
    </source>
</evidence>
<dbReference type="GO" id="GO:0017057">
    <property type="term" value="F:6-phosphogluconolactonase activity"/>
    <property type="evidence" value="ECO:0007669"/>
    <property type="project" value="TreeGrafter"/>
</dbReference>
<dbReference type="InterPro" id="IPR050282">
    <property type="entry name" value="Cycloisomerase_2"/>
</dbReference>
<accession>A0A6C2UKJ8</accession>
<keyword evidence="2" id="KW-0119">Carbohydrate metabolism</keyword>
<dbReference type="InterPro" id="IPR015943">
    <property type="entry name" value="WD40/YVTN_repeat-like_dom_sf"/>
</dbReference>
<dbReference type="GO" id="GO:0006006">
    <property type="term" value="P:glucose metabolic process"/>
    <property type="evidence" value="ECO:0007669"/>
    <property type="project" value="UniProtKB-KW"/>
</dbReference>
<dbReference type="FunFam" id="2.130.10.10:FF:000306">
    <property type="entry name" value="3-carboxymuconate cyclase"/>
    <property type="match status" value="1"/>
</dbReference>
<dbReference type="Gene3D" id="2.130.10.10">
    <property type="entry name" value="YVTN repeat-like/Quinoprotein amine dehydrogenase"/>
    <property type="match status" value="1"/>
</dbReference>